<dbReference type="Proteomes" id="UP000670475">
    <property type="component" value="Unassembled WGS sequence"/>
</dbReference>
<dbReference type="GO" id="GO:0004674">
    <property type="term" value="F:protein serine/threonine kinase activity"/>
    <property type="evidence" value="ECO:0007669"/>
    <property type="project" value="UniProtKB-KW"/>
</dbReference>
<keyword evidence="4" id="KW-1185">Reference proteome</keyword>
<organism evidence="3 4">
    <name type="scientific">Streptomyces montanisoli</name>
    <dbReference type="NCBI Taxonomy" id="2798581"/>
    <lineage>
        <taxon>Bacteria</taxon>
        <taxon>Bacillati</taxon>
        <taxon>Actinomycetota</taxon>
        <taxon>Actinomycetes</taxon>
        <taxon>Kitasatosporales</taxon>
        <taxon>Streptomycetaceae</taxon>
        <taxon>Streptomyces</taxon>
    </lineage>
</organism>
<dbReference type="GO" id="GO:0005524">
    <property type="term" value="F:ATP binding"/>
    <property type="evidence" value="ECO:0007669"/>
    <property type="project" value="UniProtKB-KW"/>
</dbReference>
<evidence type="ECO:0000259" key="2">
    <source>
        <dbReference type="Pfam" id="PF13581"/>
    </source>
</evidence>
<sequence>MAESCETRFSRAAACIGEARAFIRDALPLEQFHDRIDDITLCVSELATNALQHGTPAGRLFLVRATLDESVLRIEVHDACESRPRLRSPDDDDTSGRGLALVAALADGWGTAPRKGLGKIVWVEFKVPASMSVREPQPC</sequence>
<keyword evidence="3" id="KW-0067">ATP-binding</keyword>
<reference evidence="3" key="1">
    <citation type="submission" date="2021-03" db="EMBL/GenBank/DDBJ databases">
        <title>Whole genome sequence of Streptomyces bomunensis MMS17-BM035.</title>
        <authorList>
            <person name="Lee J.H."/>
        </authorList>
    </citation>
    <scope>NUCLEOTIDE SEQUENCE</scope>
    <source>
        <strain evidence="3">MMS17-BM035</strain>
    </source>
</reference>
<dbReference type="InterPro" id="IPR036890">
    <property type="entry name" value="HATPase_C_sf"/>
</dbReference>
<protein>
    <submittedName>
        <fullName evidence="3">ATP-binding protein</fullName>
    </submittedName>
</protein>
<proteinExistence type="predicted"/>
<accession>A0A940RUQ4</accession>
<gene>
    <name evidence="3" type="ORF">JFN87_08120</name>
</gene>
<dbReference type="PANTHER" id="PTHR35526">
    <property type="entry name" value="ANTI-SIGMA-F FACTOR RSBW-RELATED"/>
    <property type="match status" value="1"/>
</dbReference>
<evidence type="ECO:0000313" key="3">
    <source>
        <dbReference type="EMBL" id="MBP0457465.1"/>
    </source>
</evidence>
<keyword evidence="1" id="KW-0723">Serine/threonine-protein kinase</keyword>
<keyword evidence="1" id="KW-0808">Transferase</keyword>
<keyword evidence="3" id="KW-0547">Nucleotide-binding</keyword>
<dbReference type="CDD" id="cd16936">
    <property type="entry name" value="HATPase_RsbW-like"/>
    <property type="match status" value="1"/>
</dbReference>
<feature type="domain" description="Histidine kinase/HSP90-like ATPase" evidence="2">
    <location>
        <begin position="16"/>
        <end position="122"/>
    </location>
</feature>
<evidence type="ECO:0000256" key="1">
    <source>
        <dbReference type="ARBA" id="ARBA00022527"/>
    </source>
</evidence>
<dbReference type="RefSeq" id="WP_209339234.1">
    <property type="nucleotide sequence ID" value="NZ_JAGIQL010000022.1"/>
</dbReference>
<dbReference type="EMBL" id="JAGIQL010000022">
    <property type="protein sequence ID" value="MBP0457465.1"/>
    <property type="molecule type" value="Genomic_DNA"/>
</dbReference>
<dbReference type="Pfam" id="PF13581">
    <property type="entry name" value="HATPase_c_2"/>
    <property type="match status" value="1"/>
</dbReference>
<dbReference type="AlphaFoldDB" id="A0A940RUQ4"/>
<dbReference type="Gene3D" id="3.30.565.10">
    <property type="entry name" value="Histidine kinase-like ATPase, C-terminal domain"/>
    <property type="match status" value="1"/>
</dbReference>
<keyword evidence="1" id="KW-0418">Kinase</keyword>
<dbReference type="PANTHER" id="PTHR35526:SF3">
    <property type="entry name" value="ANTI-SIGMA-F FACTOR RSBW"/>
    <property type="match status" value="1"/>
</dbReference>
<evidence type="ECO:0000313" key="4">
    <source>
        <dbReference type="Proteomes" id="UP000670475"/>
    </source>
</evidence>
<dbReference type="SUPFAM" id="SSF55874">
    <property type="entry name" value="ATPase domain of HSP90 chaperone/DNA topoisomerase II/histidine kinase"/>
    <property type="match status" value="1"/>
</dbReference>
<dbReference type="InterPro" id="IPR003594">
    <property type="entry name" value="HATPase_dom"/>
</dbReference>
<name>A0A940RUQ4_9ACTN</name>
<dbReference type="InterPro" id="IPR050267">
    <property type="entry name" value="Anti-sigma-factor_SerPK"/>
</dbReference>
<comment type="caution">
    <text evidence="3">The sequence shown here is derived from an EMBL/GenBank/DDBJ whole genome shotgun (WGS) entry which is preliminary data.</text>
</comment>